<proteinExistence type="predicted"/>
<comment type="caution">
    <text evidence="2">The sequence shown here is derived from an EMBL/GenBank/DDBJ whole genome shotgun (WGS) entry which is preliminary data.</text>
</comment>
<gene>
    <name evidence="2" type="ORF">Tco_1006323</name>
</gene>
<evidence type="ECO:0000313" key="2">
    <source>
        <dbReference type="EMBL" id="GJT62790.1"/>
    </source>
</evidence>
<evidence type="ECO:0000313" key="3">
    <source>
        <dbReference type="Proteomes" id="UP001151760"/>
    </source>
</evidence>
<protein>
    <submittedName>
        <fullName evidence="2">Uncharacterized protein</fullName>
    </submittedName>
</protein>
<accession>A0ABQ5FIM1</accession>
<keyword evidence="3" id="KW-1185">Reference proteome</keyword>
<reference evidence="2" key="1">
    <citation type="journal article" date="2022" name="Int. J. Mol. Sci.">
        <title>Draft Genome of Tanacetum Coccineum: Genomic Comparison of Closely Related Tanacetum-Family Plants.</title>
        <authorList>
            <person name="Yamashiro T."/>
            <person name="Shiraishi A."/>
            <person name="Nakayama K."/>
            <person name="Satake H."/>
        </authorList>
    </citation>
    <scope>NUCLEOTIDE SEQUENCE</scope>
</reference>
<name>A0ABQ5FIM1_9ASTR</name>
<reference evidence="2" key="2">
    <citation type="submission" date="2022-01" db="EMBL/GenBank/DDBJ databases">
        <authorList>
            <person name="Yamashiro T."/>
            <person name="Shiraishi A."/>
            <person name="Satake H."/>
            <person name="Nakayama K."/>
        </authorList>
    </citation>
    <scope>NUCLEOTIDE SEQUENCE</scope>
</reference>
<dbReference type="Proteomes" id="UP001151760">
    <property type="component" value="Unassembled WGS sequence"/>
</dbReference>
<feature type="region of interest" description="Disordered" evidence="1">
    <location>
        <begin position="70"/>
        <end position="111"/>
    </location>
</feature>
<organism evidence="2 3">
    <name type="scientific">Tanacetum coccineum</name>
    <dbReference type="NCBI Taxonomy" id="301880"/>
    <lineage>
        <taxon>Eukaryota</taxon>
        <taxon>Viridiplantae</taxon>
        <taxon>Streptophyta</taxon>
        <taxon>Embryophyta</taxon>
        <taxon>Tracheophyta</taxon>
        <taxon>Spermatophyta</taxon>
        <taxon>Magnoliopsida</taxon>
        <taxon>eudicotyledons</taxon>
        <taxon>Gunneridae</taxon>
        <taxon>Pentapetalae</taxon>
        <taxon>asterids</taxon>
        <taxon>campanulids</taxon>
        <taxon>Asterales</taxon>
        <taxon>Asteraceae</taxon>
        <taxon>Asteroideae</taxon>
        <taxon>Anthemideae</taxon>
        <taxon>Anthemidinae</taxon>
        <taxon>Tanacetum</taxon>
    </lineage>
</organism>
<evidence type="ECO:0000256" key="1">
    <source>
        <dbReference type="SAM" id="MobiDB-lite"/>
    </source>
</evidence>
<dbReference type="EMBL" id="BQNB010017405">
    <property type="protein sequence ID" value="GJT62790.1"/>
    <property type="molecule type" value="Genomic_DNA"/>
</dbReference>
<sequence>MFKKPLIFSVWNDSRIVMMRIELLVKFALMGDTSQHYALLETNSLVGYGDYIGEDEVYYPTMPSIFYPTPEEVDGNPTPVSDKPSDPKTNDFASCDSSDKSSPKSGDSSVFSDSAALQDFSHLIKDYDFYENKMGVYSMQRESRPMWNNVDNIPPFIPQAAHGRSGNVTFLAGSVNVPAPIPAGRQTRPTPIYVGIPVPAGRQNRPALVYADRPFPAGRRTLSQFLLVGEIMLLDQCPDLQTLIFRIIVGLFIMTKCIWVREDGELLLSPQQVVHRETVDHICKGDPRTMMDLNNLHGLTLIDPLGRLKSEMAWVSQCI</sequence>